<dbReference type="InterPro" id="IPR038996">
    <property type="entry name" value="Gp14"/>
</dbReference>
<evidence type="ECO:0000313" key="2">
    <source>
        <dbReference type="Proteomes" id="UP000061489"/>
    </source>
</evidence>
<gene>
    <name evidence="1" type="ORF">AU14_17545</name>
</gene>
<dbReference type="KEGG" id="msx:AU14_17545"/>
<dbReference type="HOGENOM" id="CLU_1376739_0_0_6"/>
<reference evidence="1 2" key="1">
    <citation type="journal article" date="2014" name="Genome Announc.">
        <title>Draft Genome Sequences of Marinobacter similis A3d10T and Marinobacter salarius R9SW1T.</title>
        <authorList>
            <person name="Ivanova E.P."/>
            <person name="Ng H.J."/>
            <person name="Webb H.K."/>
            <person name="Feng G."/>
            <person name="Oshima K."/>
            <person name="Hattori M."/>
            <person name="Ohkuma M."/>
            <person name="Sergeev A.F."/>
            <person name="Mikhailov V.V."/>
            <person name="Crawford R.J."/>
            <person name="Sawabe T."/>
        </authorList>
    </citation>
    <scope>NUCLEOTIDE SEQUENCE [LARGE SCALE GENOMIC DNA]</scope>
    <source>
        <strain evidence="1 2">A3d10</strain>
    </source>
</reference>
<accession>W5YMX5</accession>
<dbReference type="EMBL" id="CP007151">
    <property type="protein sequence ID" value="AHI30279.1"/>
    <property type="molecule type" value="Genomic_DNA"/>
</dbReference>
<evidence type="ECO:0000313" key="1">
    <source>
        <dbReference type="EMBL" id="AHI30279.1"/>
    </source>
</evidence>
<dbReference type="AlphaFoldDB" id="W5YMX5"/>
<sequence>MTAAAMGGGAGAVLGIGFNYLSQRSAIKAASRYNKQMRDSEVTALMYQNRGRNTQQMQTEQSIQSEAINTKLEQLQAQGAARVAGAASGVTGRSSENIIKFINDQAERALTTLDANLKNSRASHAADIAGNQFSAQSRITSQAQLPEFSWMQTVQAGISGGMSGAQFASGMTAATKSGAATAVKNPGVSTLKITRPGG</sequence>
<name>W5YMX5_9GAMM</name>
<dbReference type="RefSeq" id="WP_041342841.1">
    <property type="nucleotide sequence ID" value="NZ_CP007151.1"/>
</dbReference>
<organism evidence="1 2">
    <name type="scientific">Marinobacter similis</name>
    <dbReference type="NCBI Taxonomy" id="1420916"/>
    <lineage>
        <taxon>Bacteria</taxon>
        <taxon>Pseudomonadati</taxon>
        <taxon>Pseudomonadota</taxon>
        <taxon>Gammaproteobacteria</taxon>
        <taxon>Pseudomonadales</taxon>
        <taxon>Marinobacteraceae</taxon>
        <taxon>Marinobacter</taxon>
    </lineage>
</organism>
<proteinExistence type="predicted"/>
<dbReference type="STRING" id="1420916.AU14_17545"/>
<keyword evidence="2" id="KW-1185">Reference proteome</keyword>
<dbReference type="Pfam" id="PF24072">
    <property type="entry name" value="T7_gp14"/>
    <property type="match status" value="1"/>
</dbReference>
<dbReference type="Proteomes" id="UP000061489">
    <property type="component" value="Chromosome"/>
</dbReference>
<protein>
    <submittedName>
        <fullName evidence="1">Uncharacterized protein</fullName>
    </submittedName>
</protein>